<evidence type="ECO:0000313" key="1">
    <source>
        <dbReference type="EMBL" id="KIX11749.1"/>
    </source>
</evidence>
<protein>
    <submittedName>
        <fullName evidence="1">Uncharacterized protein</fullName>
    </submittedName>
</protein>
<dbReference type="Proteomes" id="UP000032233">
    <property type="component" value="Unassembled WGS sequence"/>
</dbReference>
<dbReference type="AlphaFoldDB" id="A0A0D2J0I2"/>
<comment type="caution">
    <text evidence="1">The sequence shown here is derived from an EMBL/GenBank/DDBJ whole genome shotgun (WGS) entry which is preliminary data.</text>
</comment>
<name>A0A0D2J0I2_9BACT</name>
<organism evidence="1 2">
    <name type="scientific">Dethiosulfatarculus sandiegensis</name>
    <dbReference type="NCBI Taxonomy" id="1429043"/>
    <lineage>
        <taxon>Bacteria</taxon>
        <taxon>Pseudomonadati</taxon>
        <taxon>Thermodesulfobacteriota</taxon>
        <taxon>Desulfarculia</taxon>
        <taxon>Desulfarculales</taxon>
        <taxon>Desulfarculaceae</taxon>
        <taxon>Dethiosulfatarculus</taxon>
    </lineage>
</organism>
<keyword evidence="2" id="KW-1185">Reference proteome</keyword>
<proteinExistence type="predicted"/>
<evidence type="ECO:0000313" key="2">
    <source>
        <dbReference type="Proteomes" id="UP000032233"/>
    </source>
</evidence>
<dbReference type="EMBL" id="AZAC01000045">
    <property type="protein sequence ID" value="KIX11749.1"/>
    <property type="molecule type" value="Genomic_DNA"/>
</dbReference>
<accession>A0A0D2J0I2</accession>
<gene>
    <name evidence="1" type="ORF">X474_22585</name>
</gene>
<sequence length="42" mass="4447">MRAGRFKGGGHLLPPKMLFNSPRVPQSGLDSGCFSGTGWGLE</sequence>
<dbReference type="InParanoid" id="A0A0D2J0I2"/>
<reference evidence="1 2" key="1">
    <citation type="submission" date="2013-11" db="EMBL/GenBank/DDBJ databases">
        <title>Metagenomic analysis of a methanogenic consortium involved in long chain n-alkane degradation.</title>
        <authorList>
            <person name="Davidova I.A."/>
            <person name="Callaghan A.V."/>
            <person name="Wawrik B."/>
            <person name="Pruitt S."/>
            <person name="Marks C."/>
            <person name="Duncan K.E."/>
            <person name="Suflita J.M."/>
        </authorList>
    </citation>
    <scope>NUCLEOTIDE SEQUENCE [LARGE SCALE GENOMIC DNA]</scope>
    <source>
        <strain evidence="1 2">SPR</strain>
    </source>
</reference>